<dbReference type="InterPro" id="IPR035906">
    <property type="entry name" value="MetI-like_sf"/>
</dbReference>
<feature type="transmembrane region" description="Helical" evidence="7">
    <location>
        <begin position="201"/>
        <end position="229"/>
    </location>
</feature>
<dbReference type="AlphaFoldDB" id="A0A098QWJ2"/>
<dbReference type="PANTHER" id="PTHR30193:SF37">
    <property type="entry name" value="INNER MEMBRANE ABC TRANSPORTER PERMEASE PROTEIN YCJO"/>
    <property type="match status" value="1"/>
</dbReference>
<organism evidence="9 10">
    <name type="scientific">Spirochaeta lutea</name>
    <dbReference type="NCBI Taxonomy" id="1480694"/>
    <lineage>
        <taxon>Bacteria</taxon>
        <taxon>Pseudomonadati</taxon>
        <taxon>Spirochaetota</taxon>
        <taxon>Spirochaetia</taxon>
        <taxon>Spirochaetales</taxon>
        <taxon>Spirochaetaceae</taxon>
        <taxon>Spirochaeta</taxon>
    </lineage>
</organism>
<feature type="transmembrane region" description="Helical" evidence="7">
    <location>
        <begin position="108"/>
        <end position="129"/>
    </location>
</feature>
<feature type="transmembrane region" description="Helical" evidence="7">
    <location>
        <begin position="156"/>
        <end position="180"/>
    </location>
</feature>
<dbReference type="PANTHER" id="PTHR30193">
    <property type="entry name" value="ABC TRANSPORTER PERMEASE PROTEIN"/>
    <property type="match status" value="1"/>
</dbReference>
<keyword evidence="2" id="KW-0813">Transport</keyword>
<evidence type="ECO:0000256" key="7">
    <source>
        <dbReference type="SAM" id="Phobius"/>
    </source>
</evidence>
<dbReference type="GO" id="GO:0005886">
    <property type="term" value="C:plasma membrane"/>
    <property type="evidence" value="ECO:0007669"/>
    <property type="project" value="UniProtKB-SubCell"/>
</dbReference>
<accession>A0A098QWJ2</accession>
<feature type="domain" description="ABC transmembrane type-1" evidence="8">
    <location>
        <begin position="70"/>
        <end position="282"/>
    </location>
</feature>
<evidence type="ECO:0000256" key="4">
    <source>
        <dbReference type="ARBA" id="ARBA00022692"/>
    </source>
</evidence>
<dbReference type="Gene3D" id="1.10.3720.10">
    <property type="entry name" value="MetI-like"/>
    <property type="match status" value="1"/>
</dbReference>
<comment type="subcellular location">
    <subcellularLocation>
        <location evidence="1">Cell membrane</location>
        <topology evidence="1">Multi-pass membrane protein</topology>
    </subcellularLocation>
</comment>
<gene>
    <name evidence="9" type="ORF">DC28_15110</name>
</gene>
<dbReference type="GO" id="GO:0055085">
    <property type="term" value="P:transmembrane transport"/>
    <property type="evidence" value="ECO:0007669"/>
    <property type="project" value="InterPro"/>
</dbReference>
<dbReference type="InterPro" id="IPR051393">
    <property type="entry name" value="ABC_transporter_permease"/>
</dbReference>
<keyword evidence="10" id="KW-1185">Reference proteome</keyword>
<evidence type="ECO:0000256" key="3">
    <source>
        <dbReference type="ARBA" id="ARBA00022475"/>
    </source>
</evidence>
<evidence type="ECO:0000256" key="5">
    <source>
        <dbReference type="ARBA" id="ARBA00022989"/>
    </source>
</evidence>
<dbReference type="PROSITE" id="PS50928">
    <property type="entry name" value="ABC_TM1"/>
    <property type="match status" value="1"/>
</dbReference>
<dbReference type="OrthoDB" id="5174895at2"/>
<evidence type="ECO:0000259" key="8">
    <source>
        <dbReference type="PROSITE" id="PS50928"/>
    </source>
</evidence>
<feature type="transmembrane region" description="Helical" evidence="7">
    <location>
        <begin position="76"/>
        <end position="96"/>
    </location>
</feature>
<keyword evidence="5 7" id="KW-1133">Transmembrane helix</keyword>
<keyword evidence="4 7" id="KW-0812">Transmembrane</keyword>
<dbReference type="eggNOG" id="COG1175">
    <property type="taxonomic scope" value="Bacteria"/>
</dbReference>
<reference evidence="9 10" key="1">
    <citation type="submission" date="2014-05" db="EMBL/GenBank/DDBJ databases">
        <title>De novo Genome Sequence of Spirocheata sp.</title>
        <authorList>
            <person name="Shivani Y."/>
            <person name="Subhash Y."/>
            <person name="Tushar L."/>
            <person name="Sasikala C."/>
            <person name="Ramana C.V."/>
        </authorList>
    </citation>
    <scope>NUCLEOTIDE SEQUENCE [LARGE SCALE GENOMIC DNA]</scope>
    <source>
        <strain evidence="9 10">JC230</strain>
    </source>
</reference>
<keyword evidence="3" id="KW-1003">Cell membrane</keyword>
<dbReference type="STRING" id="1480694.DC28_15110"/>
<protein>
    <submittedName>
        <fullName evidence="9">Sugar ABC transporter permease</fullName>
    </submittedName>
</protein>
<evidence type="ECO:0000313" key="10">
    <source>
        <dbReference type="Proteomes" id="UP000029692"/>
    </source>
</evidence>
<dbReference type="EMBL" id="JNUP01000072">
    <property type="protein sequence ID" value="KGE70812.1"/>
    <property type="molecule type" value="Genomic_DNA"/>
</dbReference>
<evidence type="ECO:0000256" key="6">
    <source>
        <dbReference type="ARBA" id="ARBA00023136"/>
    </source>
</evidence>
<dbReference type="SUPFAM" id="SSF161098">
    <property type="entry name" value="MetI-like"/>
    <property type="match status" value="1"/>
</dbReference>
<dbReference type="CDD" id="cd06261">
    <property type="entry name" value="TM_PBP2"/>
    <property type="match status" value="1"/>
</dbReference>
<keyword evidence="6 7" id="KW-0472">Membrane</keyword>
<evidence type="ECO:0000256" key="1">
    <source>
        <dbReference type="ARBA" id="ARBA00004651"/>
    </source>
</evidence>
<dbReference type="RefSeq" id="WP_037550334.1">
    <property type="nucleotide sequence ID" value="NZ_JNUP01000072.1"/>
</dbReference>
<dbReference type="InterPro" id="IPR000515">
    <property type="entry name" value="MetI-like"/>
</dbReference>
<dbReference type="Proteomes" id="UP000029692">
    <property type="component" value="Unassembled WGS sequence"/>
</dbReference>
<feature type="transmembrane region" description="Helical" evidence="7">
    <location>
        <begin position="12"/>
        <end position="36"/>
    </location>
</feature>
<sequence>MRKGISERTKIGVIFSTPYFVFAIVFFLIPLVWAVWLSTMDWNLMAIEKTWVGLGNYLSAFTSERVQAAFLNTFKYMAVLIPGVTIFATGIAVLLHNLPQSIKGVYSVSFFIPYLTSGVAVSVVVRYFFSYSSVFNTFLRDQLNVDVRWFQDPTPAFFIITGIIIWKISGYYALIILAALESIPKEIHDAAAVDGATGVQGFFRITLPMIVSSYSTVIVLLAGLIFGIFSEPFLLTGGGPNLATTSWYLELYTTSFVKFDSGMGAAIAILNAIQIFITIRLITYVLNKIDYNAR</sequence>
<name>A0A098QWJ2_9SPIO</name>
<feature type="transmembrane region" description="Helical" evidence="7">
    <location>
        <begin position="265"/>
        <end position="286"/>
    </location>
</feature>
<comment type="caution">
    <text evidence="9">The sequence shown here is derived from an EMBL/GenBank/DDBJ whole genome shotgun (WGS) entry which is preliminary data.</text>
</comment>
<evidence type="ECO:0000256" key="2">
    <source>
        <dbReference type="ARBA" id="ARBA00022448"/>
    </source>
</evidence>
<evidence type="ECO:0000313" key="9">
    <source>
        <dbReference type="EMBL" id="KGE70812.1"/>
    </source>
</evidence>
<proteinExistence type="predicted"/>